<sequence>MAAPARYDAEGRRLCKRCGERPCQPARERGHWYLCSKCVNRNSKRKRSTVLAGHRRRFARYYAKPGVKEHYTWYRRSYRRRQELAGAL</sequence>
<protein>
    <submittedName>
        <fullName evidence="1">Uncharacterized protein</fullName>
    </submittedName>
</protein>
<evidence type="ECO:0000313" key="1">
    <source>
        <dbReference type="EMBL" id="QJA65650.1"/>
    </source>
</evidence>
<proteinExistence type="predicted"/>
<dbReference type="AlphaFoldDB" id="A0A6M3J702"/>
<reference evidence="1" key="1">
    <citation type="submission" date="2020-03" db="EMBL/GenBank/DDBJ databases">
        <title>The deep terrestrial virosphere.</title>
        <authorList>
            <person name="Holmfeldt K."/>
            <person name="Nilsson E."/>
            <person name="Simone D."/>
            <person name="Lopez-Fernandez M."/>
            <person name="Wu X."/>
            <person name="de Brujin I."/>
            <person name="Lundin D."/>
            <person name="Andersson A."/>
            <person name="Bertilsson S."/>
            <person name="Dopson M."/>
        </authorList>
    </citation>
    <scope>NUCLEOTIDE SEQUENCE</scope>
    <source>
        <strain evidence="1">MM415B00382</strain>
    </source>
</reference>
<name>A0A6M3J702_9ZZZZ</name>
<gene>
    <name evidence="1" type="ORF">MM415B00382_0040</name>
</gene>
<organism evidence="1">
    <name type="scientific">viral metagenome</name>
    <dbReference type="NCBI Taxonomy" id="1070528"/>
    <lineage>
        <taxon>unclassified sequences</taxon>
        <taxon>metagenomes</taxon>
        <taxon>organismal metagenomes</taxon>
    </lineage>
</organism>
<dbReference type="EMBL" id="MT141542">
    <property type="protein sequence ID" value="QJA65650.1"/>
    <property type="molecule type" value="Genomic_DNA"/>
</dbReference>
<accession>A0A6M3J702</accession>